<dbReference type="Pfam" id="PF08544">
    <property type="entry name" value="GHMP_kinases_C"/>
    <property type="match status" value="1"/>
</dbReference>
<dbReference type="AlphaFoldDB" id="A0A6F8YGR9"/>
<feature type="domain" description="GHMP kinase C-terminal" evidence="2">
    <location>
        <begin position="1"/>
        <end position="31"/>
    </location>
</feature>
<sequence>MTGGGFGGCVLALVDAGETDRVAAAVASAFAQRGFSPPEPFVAVPGPGALRL</sequence>
<dbReference type="InterPro" id="IPR036554">
    <property type="entry name" value="GHMP_kinase_C_sf"/>
</dbReference>
<reference evidence="3 4" key="1">
    <citation type="submission" date="2020-03" db="EMBL/GenBank/DDBJ databases">
        <title>Whole genome shotgun sequence of Phytohabitans suffuscus NBRC 105367.</title>
        <authorList>
            <person name="Komaki H."/>
            <person name="Tamura T."/>
        </authorList>
    </citation>
    <scope>NUCLEOTIDE SEQUENCE [LARGE SCALE GENOMIC DNA]</scope>
    <source>
        <strain evidence="3 4">NBRC 105367</strain>
    </source>
</reference>
<evidence type="ECO:0000259" key="2">
    <source>
        <dbReference type="Pfam" id="PF08544"/>
    </source>
</evidence>
<protein>
    <recommendedName>
        <fullName evidence="2">GHMP kinase C-terminal domain-containing protein</fullName>
    </recommendedName>
</protein>
<dbReference type="KEGG" id="psuu:Psuf_026280"/>
<keyword evidence="1" id="KW-0808">Transferase</keyword>
<organism evidence="3 4">
    <name type="scientific">Phytohabitans suffuscus</name>
    <dbReference type="NCBI Taxonomy" id="624315"/>
    <lineage>
        <taxon>Bacteria</taxon>
        <taxon>Bacillati</taxon>
        <taxon>Actinomycetota</taxon>
        <taxon>Actinomycetes</taxon>
        <taxon>Micromonosporales</taxon>
        <taxon>Micromonosporaceae</taxon>
    </lineage>
</organism>
<reference evidence="3 4" key="2">
    <citation type="submission" date="2020-03" db="EMBL/GenBank/DDBJ databases">
        <authorList>
            <person name="Ichikawa N."/>
            <person name="Kimura A."/>
            <person name="Kitahashi Y."/>
            <person name="Uohara A."/>
        </authorList>
    </citation>
    <scope>NUCLEOTIDE SEQUENCE [LARGE SCALE GENOMIC DNA]</scope>
    <source>
        <strain evidence="3 4">NBRC 105367</strain>
    </source>
</reference>
<accession>A0A6F8YGR9</accession>
<dbReference type="SUPFAM" id="SSF55060">
    <property type="entry name" value="GHMP Kinase, C-terminal domain"/>
    <property type="match status" value="1"/>
</dbReference>
<dbReference type="Proteomes" id="UP000503011">
    <property type="component" value="Chromosome"/>
</dbReference>
<name>A0A6F8YGR9_9ACTN</name>
<dbReference type="EMBL" id="AP022871">
    <property type="protein sequence ID" value="BCB85315.1"/>
    <property type="molecule type" value="Genomic_DNA"/>
</dbReference>
<evidence type="ECO:0000256" key="1">
    <source>
        <dbReference type="ARBA" id="ARBA00022679"/>
    </source>
</evidence>
<gene>
    <name evidence="3" type="ORF">Psuf_026280</name>
</gene>
<proteinExistence type="predicted"/>
<dbReference type="Gene3D" id="3.30.70.890">
    <property type="entry name" value="GHMP kinase, C-terminal domain"/>
    <property type="match status" value="1"/>
</dbReference>
<evidence type="ECO:0000313" key="3">
    <source>
        <dbReference type="EMBL" id="BCB85315.1"/>
    </source>
</evidence>
<dbReference type="GO" id="GO:0016740">
    <property type="term" value="F:transferase activity"/>
    <property type="evidence" value="ECO:0007669"/>
    <property type="project" value="UniProtKB-KW"/>
</dbReference>
<dbReference type="InterPro" id="IPR013750">
    <property type="entry name" value="GHMP_kinase_C_dom"/>
</dbReference>
<keyword evidence="4" id="KW-1185">Reference proteome</keyword>
<evidence type="ECO:0000313" key="4">
    <source>
        <dbReference type="Proteomes" id="UP000503011"/>
    </source>
</evidence>